<protein>
    <recommendedName>
        <fullName evidence="3">Glycosyltransferase</fullName>
    </recommendedName>
</protein>
<keyword evidence="2" id="KW-1185">Reference proteome</keyword>
<proteinExistence type="predicted"/>
<evidence type="ECO:0000313" key="1">
    <source>
        <dbReference type="EMBL" id="BAM02793.1"/>
    </source>
</evidence>
<dbReference type="RefSeq" id="WP_014436013.1">
    <property type="nucleotide sequence ID" value="NC_017080.1"/>
</dbReference>
<dbReference type="HOGENOM" id="CLU_581195_0_0_0"/>
<reference evidence="1 2" key="1">
    <citation type="submission" date="2012-02" db="EMBL/GenBank/DDBJ databases">
        <title>Complete genome sequence of Phycisphaera mikurensis NBRC 102666.</title>
        <authorList>
            <person name="Ankai A."/>
            <person name="Hosoyama A."/>
            <person name="Terui Y."/>
            <person name="Sekine M."/>
            <person name="Fukai R."/>
            <person name="Kato Y."/>
            <person name="Nakamura S."/>
            <person name="Yamada-Narita S."/>
            <person name="Kawakoshi A."/>
            <person name="Fukunaga Y."/>
            <person name="Yamazaki S."/>
            <person name="Fujita N."/>
        </authorList>
    </citation>
    <scope>NUCLEOTIDE SEQUENCE [LARGE SCALE GENOMIC DNA]</scope>
    <source>
        <strain evidence="2">NBRC 102666 / KCTC 22515 / FYK2301M01</strain>
    </source>
</reference>
<dbReference type="AlphaFoldDB" id="I0IC05"/>
<gene>
    <name evidence="1" type="ordered locus">PSMK_06340</name>
</gene>
<evidence type="ECO:0008006" key="3">
    <source>
        <dbReference type="Google" id="ProtNLM"/>
    </source>
</evidence>
<dbReference type="OrthoDB" id="863394at2"/>
<evidence type="ECO:0000313" key="2">
    <source>
        <dbReference type="Proteomes" id="UP000007881"/>
    </source>
</evidence>
<dbReference type="EMBL" id="AP012338">
    <property type="protein sequence ID" value="BAM02793.1"/>
    <property type="molecule type" value="Genomic_DNA"/>
</dbReference>
<organism evidence="1 2">
    <name type="scientific">Phycisphaera mikurensis (strain NBRC 102666 / KCTC 22515 / FYK2301M01)</name>
    <dbReference type="NCBI Taxonomy" id="1142394"/>
    <lineage>
        <taxon>Bacteria</taxon>
        <taxon>Pseudomonadati</taxon>
        <taxon>Planctomycetota</taxon>
        <taxon>Phycisphaerae</taxon>
        <taxon>Phycisphaerales</taxon>
        <taxon>Phycisphaeraceae</taxon>
        <taxon>Phycisphaera</taxon>
    </lineage>
</organism>
<dbReference type="Proteomes" id="UP000007881">
    <property type="component" value="Chromosome"/>
</dbReference>
<sequence>MRHLLRCLRQDPLEIAWEASREEMGPTYRASRPGIFGPAPRQAVGVRGRLRLLGKRGSRAWRRPALLPEAAPVVLVASTGNQHAALRAIDARLADTPRLLLTPDDADRSRGWRHPVPFLLAPLALPGVAAAGRRAGAYGRRSFGWAADAYLHLPGWAWMLGRWMRRGGVRAVVIANDHSHSTRAWQAAAALAGVPCVYAQHATVMACSPPLAFDAALLDGVDTLERYRAAAARTPPPSFWPAGKRTEAFLAGPARFDALPRAGAGQRPAALGVCTNMLDPFASVERLLAAMRTRWPGRTLRLRPHPRTQGDALAAQHELAERLGLGFSDATAEPAAVFLAGVGGLVAGDSGVLLEAAATGRRVCSFDFGGTTDMYGFIAGGLCPRFTEPAGVVAHLGEDADDDADASLVRRHVATAGTPWAGRSAELAAGVVRAVAAREPPAAVWEEDAGLGDARHRVWRLRAAGAEAAR</sequence>
<name>I0IC05_PHYMF</name>
<accession>I0IC05</accession>
<dbReference type="KEGG" id="phm:PSMK_06340"/>